<organism evidence="2 3">
    <name type="scientific">Purpureocillium lilacinum</name>
    <name type="common">Paecilomyces lilacinus</name>
    <dbReference type="NCBI Taxonomy" id="33203"/>
    <lineage>
        <taxon>Eukaryota</taxon>
        <taxon>Fungi</taxon>
        <taxon>Dikarya</taxon>
        <taxon>Ascomycota</taxon>
        <taxon>Pezizomycotina</taxon>
        <taxon>Sordariomycetes</taxon>
        <taxon>Hypocreomycetidae</taxon>
        <taxon>Hypocreales</taxon>
        <taxon>Ophiocordycipitaceae</taxon>
        <taxon>Purpureocillium</taxon>
    </lineage>
</organism>
<reference evidence="2 3" key="1">
    <citation type="journal article" date="2024" name="Microbiol. Resour. Announc.">
        <title>Genome annotations for the ascomycete fungi Trichoderma harzianum, Trichoderma aggressivum, and Purpureocillium lilacinum.</title>
        <authorList>
            <person name="Beijen E.P.W."/>
            <person name="Ohm R.A."/>
        </authorList>
    </citation>
    <scope>NUCLEOTIDE SEQUENCE [LARGE SCALE GENOMIC DNA]</scope>
    <source>
        <strain evidence="2 3">CBS 150709</strain>
    </source>
</reference>
<dbReference type="Gene3D" id="2.70.50.70">
    <property type="match status" value="1"/>
</dbReference>
<dbReference type="Proteomes" id="UP001287286">
    <property type="component" value="Unassembled WGS sequence"/>
</dbReference>
<dbReference type="PANTHER" id="PTHR36182:SF2">
    <property type="entry name" value="LYTIC POLYSACCHARIDE MONOOXYGENASE"/>
    <property type="match status" value="1"/>
</dbReference>
<feature type="compositionally biased region" description="Polar residues" evidence="1">
    <location>
        <begin position="344"/>
        <end position="357"/>
    </location>
</feature>
<sequence>MFNMNAVDSVWKVLGQDNVLPSSIREYKKLTSSWICAQCSNNSSKASISPTCLDDTNLNRSRNLSAGTLRFSIPYTTTFTETAVSRFKMLSNTIVLGAFATIAAAHIKISNPVPFQKSGLDNSPLKEDWTDFPCKVSGSYGYSLEGASNVYPQGSKQQLEFVGTAVHGGGSCQVSITTDLKPSKSSVWKVIKSIEGGCPAQGQVGNMGDSAGAAVPYKYDYNIPKELAAGNYTLAWTWFNKVGNREMYMNCAPLTVTGSGGSDSFMNTLPNMFVANLGPADHRCGTKSGTDLKFPDPGQNVVQLNGATNAFNPPEPTGGAPCPQPVPGGPAATPVAPTQGNGGSSPTTPASVSQPGNVGNYPVKPTTTPAASQPGNVGGSPQSSGPGGVFITVPTGGNQPTAVPTQAPSAPVASQPPTPSNSQPGNGNSPAGAHAQGAACTTEGAWNCIGGTSFQRCASGTWSAAQPMAAGVQCTAGESNTLETKAKMSKRAMRWARRFAA</sequence>
<dbReference type="EMBL" id="JAWRVI010000005">
    <property type="protein sequence ID" value="KAK4093510.1"/>
    <property type="molecule type" value="Genomic_DNA"/>
</dbReference>
<feature type="region of interest" description="Disordered" evidence="1">
    <location>
        <begin position="286"/>
        <end position="435"/>
    </location>
</feature>
<keyword evidence="3" id="KW-1185">Reference proteome</keyword>
<evidence type="ECO:0000313" key="2">
    <source>
        <dbReference type="EMBL" id="KAK4093510.1"/>
    </source>
</evidence>
<protein>
    <submittedName>
        <fullName evidence="2">CAZyme family AA11</fullName>
    </submittedName>
</protein>
<evidence type="ECO:0000256" key="1">
    <source>
        <dbReference type="SAM" id="MobiDB-lite"/>
    </source>
</evidence>
<dbReference type="PANTHER" id="PTHR36182">
    <property type="entry name" value="PROTEIN, PUTATIVE (AFU_ORTHOLOGUE AFUA_6G10930)-RELATED"/>
    <property type="match status" value="1"/>
</dbReference>
<feature type="compositionally biased region" description="Low complexity" evidence="1">
    <location>
        <begin position="399"/>
        <end position="413"/>
    </location>
</feature>
<proteinExistence type="predicted"/>
<evidence type="ECO:0000313" key="3">
    <source>
        <dbReference type="Proteomes" id="UP001287286"/>
    </source>
</evidence>
<name>A0ABR0CB96_PURLI</name>
<comment type="caution">
    <text evidence="2">The sequence shown here is derived from an EMBL/GenBank/DDBJ whole genome shotgun (WGS) entry which is preliminary data.</text>
</comment>
<feature type="compositionally biased region" description="Low complexity" evidence="1">
    <location>
        <begin position="329"/>
        <end position="339"/>
    </location>
</feature>
<gene>
    <name evidence="2" type="ORF">Purlil1_1844</name>
</gene>
<accession>A0ABR0CB96</accession>
<feature type="compositionally biased region" description="Polar residues" evidence="1">
    <location>
        <begin position="300"/>
        <end position="311"/>
    </location>
</feature>
<feature type="compositionally biased region" description="Low complexity" evidence="1">
    <location>
        <begin position="372"/>
        <end position="384"/>
    </location>
</feature>